<gene>
    <name evidence="1" type="ORF">Spa11_43450</name>
</gene>
<accession>A0A518KE99</accession>
<evidence type="ECO:0000313" key="2">
    <source>
        <dbReference type="Proteomes" id="UP000316426"/>
    </source>
</evidence>
<evidence type="ECO:0000313" key="1">
    <source>
        <dbReference type="EMBL" id="QDV76120.1"/>
    </source>
</evidence>
<dbReference type="Proteomes" id="UP000316426">
    <property type="component" value="Chromosome"/>
</dbReference>
<name>A0A518KE99_9BACT</name>
<protein>
    <submittedName>
        <fullName evidence="1">Uncharacterized protein</fullName>
    </submittedName>
</protein>
<dbReference type="EMBL" id="CP036349">
    <property type="protein sequence ID" value="QDV76120.1"/>
    <property type="molecule type" value="Genomic_DNA"/>
</dbReference>
<organism evidence="1 2">
    <name type="scientific">Botrimarina mediterranea</name>
    <dbReference type="NCBI Taxonomy" id="2528022"/>
    <lineage>
        <taxon>Bacteria</taxon>
        <taxon>Pseudomonadati</taxon>
        <taxon>Planctomycetota</taxon>
        <taxon>Planctomycetia</taxon>
        <taxon>Pirellulales</taxon>
        <taxon>Lacipirellulaceae</taxon>
        <taxon>Botrimarina</taxon>
    </lineage>
</organism>
<sequence length="157" mass="15984">MANTMRWRYGDTNPVMLPVAADVAVEIGDLVYLAEGMARPASALANQGSSVLNLSGFHDAFVGVAMQASPVGTASSIRIATSGAFEFDCDSATHGLGDFISVGINLAGDQLIDQKVADAASVGVAIGRCAKQVTVAATRVLVDVVSTVMKGGPQEAA</sequence>
<dbReference type="RefSeq" id="WP_145116566.1">
    <property type="nucleotide sequence ID" value="NZ_CP036349.1"/>
</dbReference>
<reference evidence="1 2" key="1">
    <citation type="submission" date="2019-02" db="EMBL/GenBank/DDBJ databases">
        <title>Deep-cultivation of Planctomycetes and their phenomic and genomic characterization uncovers novel biology.</title>
        <authorList>
            <person name="Wiegand S."/>
            <person name="Jogler M."/>
            <person name="Boedeker C."/>
            <person name="Pinto D."/>
            <person name="Vollmers J."/>
            <person name="Rivas-Marin E."/>
            <person name="Kohn T."/>
            <person name="Peeters S.H."/>
            <person name="Heuer A."/>
            <person name="Rast P."/>
            <person name="Oberbeckmann S."/>
            <person name="Bunk B."/>
            <person name="Jeske O."/>
            <person name="Meyerdierks A."/>
            <person name="Storesund J.E."/>
            <person name="Kallscheuer N."/>
            <person name="Luecker S."/>
            <person name="Lage O.M."/>
            <person name="Pohl T."/>
            <person name="Merkel B.J."/>
            <person name="Hornburger P."/>
            <person name="Mueller R.-W."/>
            <person name="Bruemmer F."/>
            <person name="Labrenz M."/>
            <person name="Spormann A.M."/>
            <person name="Op den Camp H."/>
            <person name="Overmann J."/>
            <person name="Amann R."/>
            <person name="Jetten M.S.M."/>
            <person name="Mascher T."/>
            <person name="Medema M.H."/>
            <person name="Devos D.P."/>
            <person name="Kaster A.-K."/>
            <person name="Ovreas L."/>
            <person name="Rohde M."/>
            <person name="Galperin M.Y."/>
            <person name="Jogler C."/>
        </authorList>
    </citation>
    <scope>NUCLEOTIDE SEQUENCE [LARGE SCALE GENOMIC DNA]</scope>
    <source>
        <strain evidence="1 2">Spa11</strain>
    </source>
</reference>
<keyword evidence="2" id="KW-1185">Reference proteome</keyword>
<proteinExistence type="predicted"/>
<dbReference type="KEGG" id="bmei:Spa11_43450"/>
<dbReference type="AlphaFoldDB" id="A0A518KE99"/>